<evidence type="ECO:0000256" key="1">
    <source>
        <dbReference type="SAM" id="MobiDB-lite"/>
    </source>
</evidence>
<organism evidence="2 3">
    <name type="scientific">Ascobolus immersus RN42</name>
    <dbReference type="NCBI Taxonomy" id="1160509"/>
    <lineage>
        <taxon>Eukaryota</taxon>
        <taxon>Fungi</taxon>
        <taxon>Dikarya</taxon>
        <taxon>Ascomycota</taxon>
        <taxon>Pezizomycotina</taxon>
        <taxon>Pezizomycetes</taxon>
        <taxon>Pezizales</taxon>
        <taxon>Ascobolaceae</taxon>
        <taxon>Ascobolus</taxon>
    </lineage>
</organism>
<feature type="compositionally biased region" description="Low complexity" evidence="1">
    <location>
        <begin position="331"/>
        <end position="343"/>
    </location>
</feature>
<feature type="region of interest" description="Disordered" evidence="1">
    <location>
        <begin position="22"/>
        <end position="112"/>
    </location>
</feature>
<evidence type="ECO:0000313" key="3">
    <source>
        <dbReference type="Proteomes" id="UP000275078"/>
    </source>
</evidence>
<name>A0A3N4IIU1_ASCIM</name>
<feature type="compositionally biased region" description="Polar residues" evidence="1">
    <location>
        <begin position="381"/>
        <end position="393"/>
    </location>
</feature>
<reference evidence="2 3" key="1">
    <citation type="journal article" date="2018" name="Nat. Ecol. Evol.">
        <title>Pezizomycetes genomes reveal the molecular basis of ectomycorrhizal truffle lifestyle.</title>
        <authorList>
            <person name="Murat C."/>
            <person name="Payen T."/>
            <person name="Noel B."/>
            <person name="Kuo A."/>
            <person name="Morin E."/>
            <person name="Chen J."/>
            <person name="Kohler A."/>
            <person name="Krizsan K."/>
            <person name="Balestrini R."/>
            <person name="Da Silva C."/>
            <person name="Montanini B."/>
            <person name="Hainaut M."/>
            <person name="Levati E."/>
            <person name="Barry K.W."/>
            <person name="Belfiori B."/>
            <person name="Cichocki N."/>
            <person name="Clum A."/>
            <person name="Dockter R.B."/>
            <person name="Fauchery L."/>
            <person name="Guy J."/>
            <person name="Iotti M."/>
            <person name="Le Tacon F."/>
            <person name="Lindquist E.A."/>
            <person name="Lipzen A."/>
            <person name="Malagnac F."/>
            <person name="Mello A."/>
            <person name="Molinier V."/>
            <person name="Miyauchi S."/>
            <person name="Poulain J."/>
            <person name="Riccioni C."/>
            <person name="Rubini A."/>
            <person name="Sitrit Y."/>
            <person name="Splivallo R."/>
            <person name="Traeger S."/>
            <person name="Wang M."/>
            <person name="Zifcakova L."/>
            <person name="Wipf D."/>
            <person name="Zambonelli A."/>
            <person name="Paolocci F."/>
            <person name="Nowrousian M."/>
            <person name="Ottonello S."/>
            <person name="Baldrian P."/>
            <person name="Spatafora J.W."/>
            <person name="Henrissat B."/>
            <person name="Nagy L.G."/>
            <person name="Aury J.M."/>
            <person name="Wincker P."/>
            <person name="Grigoriev I.V."/>
            <person name="Bonfante P."/>
            <person name="Martin F.M."/>
        </authorList>
    </citation>
    <scope>NUCLEOTIDE SEQUENCE [LARGE SCALE GENOMIC DNA]</scope>
    <source>
        <strain evidence="2 3">RN42</strain>
    </source>
</reference>
<sequence>MTDNRSQSTVPTSLLELNEASSLVLESSTRLSQSAESLANKSTKRGPETTADSEAAPNAESNAIESKSTVSHDKSGKKDSKSGKAGTGKGSGSDKKKGSLNPDSEAFRGYPSYDESKSQYEIAQIFLQTLPENRHRDWVPTDTDDAFIVALYDKPDTKGSARYRFNLRMGVHPCHPDYRKIVNKIRYLGRTAIFDNCNRLRLDECSFYDLPFELQKKCAQVIWTWANPKMGWTMNFCYEFLTIIAKDAKSNAVKEEMEEEGIGKQLLKDLHRIAKREKAFDIEKMRTARHWKAVKVVDAETRAKLIALEKEEADLRKAKKAALEAKKAARQLKAAANANNQNDRQTDSTQKRARSRSLTARPDSDGDDTFTEPHSKRLKGSTDTTVTADQRQSGVRPAVKRLLFEDTDGRAYTFLPPDRVIELILSIKECLNAANIHFDIQKETFVVYNDDIINNGKPELHRYVISSEFERLNMLPILLQNMEKHRYGWKVEPLPSSSELEIVRSYHTDAFNSEKKESEYCTTQAS</sequence>
<feature type="compositionally biased region" description="Polar residues" evidence="1">
    <location>
        <begin position="59"/>
        <end position="69"/>
    </location>
</feature>
<keyword evidence="3" id="KW-1185">Reference proteome</keyword>
<gene>
    <name evidence="2" type="ORF">BJ508DRAFT_302426</name>
</gene>
<feature type="compositionally biased region" description="Basic and acidic residues" evidence="1">
    <location>
        <begin position="70"/>
        <end position="82"/>
    </location>
</feature>
<dbReference type="Proteomes" id="UP000275078">
    <property type="component" value="Unassembled WGS sequence"/>
</dbReference>
<protein>
    <submittedName>
        <fullName evidence="2">Uncharacterized protein</fullName>
    </submittedName>
</protein>
<proteinExistence type="predicted"/>
<feature type="region of interest" description="Disordered" evidence="1">
    <location>
        <begin position="331"/>
        <end position="393"/>
    </location>
</feature>
<dbReference type="AlphaFoldDB" id="A0A3N4IIU1"/>
<accession>A0A3N4IIU1</accession>
<dbReference type="EMBL" id="ML119651">
    <property type="protein sequence ID" value="RPA86052.1"/>
    <property type="molecule type" value="Genomic_DNA"/>
</dbReference>
<feature type="compositionally biased region" description="Polar residues" evidence="1">
    <location>
        <begin position="22"/>
        <end position="41"/>
    </location>
</feature>
<evidence type="ECO:0000313" key="2">
    <source>
        <dbReference type="EMBL" id="RPA86052.1"/>
    </source>
</evidence>